<dbReference type="RefSeq" id="WP_034200514.1">
    <property type="nucleotide sequence ID" value="NZ_CABVQD010000037.1"/>
</dbReference>
<evidence type="ECO:0000313" key="2">
    <source>
        <dbReference type="Proteomes" id="UP000494330"/>
    </source>
</evidence>
<gene>
    <name evidence="1" type="ORF">BPA30113_06629</name>
</gene>
<sequence length="597" mass="67040">MIPTYADVFEQLAVGFGLAASPEQKLSTARSWTGKQARYATPTPHPVIRGLADELVLLLAGGTPALVEELRECFRSYEGLVSHLRAKPLFTQQDHSYGINRFLALWISPQIAVLLRHTKELGGLSSPLGHIFDLLPLHEETDYDIVKRVKQAVKRQLPAENETATTEFRHALNRLDARSDKKLATINREIEKLGESLNGRIDAETLPNLLANIQASYYAGIALKRFIDALSGLEHPDPLQFLRSIRSHCEILQKPTKQRGDSDLVWLHSSLFYEMRSDFSRAMDPRNANSTLQLLVRLHWRVLKSIEPRDCAPLVALLRLSGETSTKCGAFESAKAAFEQHENYTALRPFAENAEAHFALAHGDLARALAGFLRAVECARWQQLGTLGTGAARSAIALEVLVSEHWNARRLDPLITYLAQAQEQRWTFSVGHPSPFCPFTDSPSLTAADEIVMDAIKVFNNAGYKTVEGALLCHPLKRLDDLLASFFAHMEQALEASIAQDYAISRAVDRAFTATARTRTVMRFLTVTPYEALRDLYFYINRIYGLELFFSQSPNCFRYVGLQEEQQLAVLRSLDSVSYEEDMTRYARSGKESDRTA</sequence>
<protein>
    <submittedName>
        <fullName evidence="1">Uncharacterized protein</fullName>
    </submittedName>
</protein>
<proteinExistence type="predicted"/>
<dbReference type="AlphaFoldDB" id="A0A6P2RMS5"/>
<organism evidence="1 2">
    <name type="scientific">Burkholderia paludis</name>
    <dbReference type="NCBI Taxonomy" id="1506587"/>
    <lineage>
        <taxon>Bacteria</taxon>
        <taxon>Pseudomonadati</taxon>
        <taxon>Pseudomonadota</taxon>
        <taxon>Betaproteobacteria</taxon>
        <taxon>Burkholderiales</taxon>
        <taxon>Burkholderiaceae</taxon>
        <taxon>Burkholderia</taxon>
        <taxon>Burkholderia cepacia complex</taxon>
    </lineage>
</organism>
<accession>A0A6P2RMS5</accession>
<dbReference type="Proteomes" id="UP000494330">
    <property type="component" value="Unassembled WGS sequence"/>
</dbReference>
<evidence type="ECO:0000313" key="1">
    <source>
        <dbReference type="EMBL" id="VWC36814.1"/>
    </source>
</evidence>
<reference evidence="1 2" key="1">
    <citation type="submission" date="2019-09" db="EMBL/GenBank/DDBJ databases">
        <authorList>
            <person name="Depoorter E."/>
        </authorList>
    </citation>
    <scope>NUCLEOTIDE SEQUENCE [LARGE SCALE GENOMIC DNA]</scope>
    <source>
        <strain evidence="1">LMG 30113</strain>
    </source>
</reference>
<name>A0A6P2RMS5_9BURK</name>
<dbReference type="EMBL" id="CABVQD010000037">
    <property type="protein sequence ID" value="VWC36814.1"/>
    <property type="molecule type" value="Genomic_DNA"/>
</dbReference>
<keyword evidence="2" id="KW-1185">Reference proteome</keyword>